<evidence type="ECO:0000313" key="2">
    <source>
        <dbReference type="Proteomes" id="UP000812844"/>
    </source>
</evidence>
<dbReference type="RefSeq" id="WP_219079878.1">
    <property type="nucleotide sequence ID" value="NZ_JAHBBD010000002.1"/>
</dbReference>
<evidence type="ECO:0000313" key="1">
    <source>
        <dbReference type="EMBL" id="MBW3082097.1"/>
    </source>
</evidence>
<proteinExistence type="predicted"/>
<dbReference type="EMBL" id="JAHBBD010000002">
    <property type="protein sequence ID" value="MBW3082097.1"/>
    <property type="molecule type" value="Genomic_DNA"/>
</dbReference>
<comment type="caution">
    <text evidence="1">The sequence shown here is derived from an EMBL/GenBank/DDBJ whole genome shotgun (WGS) entry which is preliminary data.</text>
</comment>
<organism evidence="1 2">
    <name type="scientific">Bifidobacterium phasiani</name>
    <dbReference type="NCBI Taxonomy" id="2834431"/>
    <lineage>
        <taxon>Bacteria</taxon>
        <taxon>Bacillati</taxon>
        <taxon>Actinomycetota</taxon>
        <taxon>Actinomycetes</taxon>
        <taxon>Bifidobacteriales</taxon>
        <taxon>Bifidobacteriaceae</taxon>
        <taxon>Bifidobacterium</taxon>
    </lineage>
</organism>
<name>A0ABS6W8N6_9BIFI</name>
<accession>A0ABS6W8N6</accession>
<reference evidence="1 2" key="1">
    <citation type="submission" date="2021-05" db="EMBL/GenBank/DDBJ databases">
        <title>Phylogenetic classification of ten novel species belonging to the genus Bifidobacterium comprising B. colchicus sp. nov., B. abeli sp. nov., B. bicoloris sp. nov., B. guerezis sp. nov., B. rosaliae sp. nov., B. santillanensis sp. nov., B. argentati sp. nov., B. amazzoni sp. nov., B. pluviali sp. nov., and B. pinnaculum sp. nov.</title>
        <authorList>
            <person name="Lugli G.A."/>
            <person name="Ruiz Garcia L."/>
            <person name="Margolles A."/>
            <person name="Ventura M."/>
        </authorList>
    </citation>
    <scope>NUCLEOTIDE SEQUENCE [LARGE SCALE GENOMIC DNA]</scope>
    <source>
        <strain evidence="1 2">6T3</strain>
    </source>
</reference>
<keyword evidence="2" id="KW-1185">Reference proteome</keyword>
<protein>
    <recommendedName>
        <fullName evidence="3">Riboflavin deaminase</fullName>
    </recommendedName>
</protein>
<gene>
    <name evidence="1" type="ORF">KIH73_01640</name>
</gene>
<evidence type="ECO:0008006" key="3">
    <source>
        <dbReference type="Google" id="ProtNLM"/>
    </source>
</evidence>
<sequence length="499" mass="52651">MTALDFDTTGFLQAVDALGRRLDRAVEGGDPAACARTGPAWRARSADRLDEGCELYEAAVEVFGFTDWATAICAAPYAAAPDLACACRRFLDGSAAVVTRHGMSVWLYDLLNDAAKAVATGEPSAHMPRCVAGEREVRGCSAGNGAACGCEARDGAACGCEAGSGTACGCETRNGAACGCEMRDGAACGCAAGMEGPDGGACRGEPAGEGDGAGLLDHAMQMHRLAAYCALRWGGREPRSLAIAQLLLDNPGLGMCMLREDDEVRAMGAMPDLRYRRAVDYLKELRAQADLEYAKALAGAGGPRPTFGRMPGFGAVDARYLYDARRVVSAYRALWDEPTASGGEVLERVERVGVRPVVPLWRNAAYLDDLARSLMGASFAADLVVGFAERDEERFREGADQLDEFADFVETVGFVALPGVVLGTYALDVEEASARSEREWNRERRVLASVGGSMASVALARMPDEDVARKAATAMIACDTARYMALVMDLLDGAPAEAG</sequence>
<dbReference type="Proteomes" id="UP000812844">
    <property type="component" value="Unassembled WGS sequence"/>
</dbReference>